<dbReference type="Pfam" id="PF07727">
    <property type="entry name" value="RVT_2"/>
    <property type="match status" value="1"/>
</dbReference>
<feature type="compositionally biased region" description="Basic residues" evidence="1">
    <location>
        <begin position="311"/>
        <end position="322"/>
    </location>
</feature>
<feature type="region of interest" description="Disordered" evidence="1">
    <location>
        <begin position="51"/>
        <end position="77"/>
    </location>
</feature>
<feature type="compositionally biased region" description="Acidic residues" evidence="1">
    <location>
        <begin position="393"/>
        <end position="402"/>
    </location>
</feature>
<feature type="compositionally biased region" description="Acidic residues" evidence="1">
    <location>
        <begin position="431"/>
        <end position="445"/>
    </location>
</feature>
<accession>A0A6L2M1N8</accession>
<evidence type="ECO:0000313" key="3">
    <source>
        <dbReference type="EMBL" id="GEU66472.1"/>
    </source>
</evidence>
<feature type="compositionally biased region" description="Basic and acidic residues" evidence="1">
    <location>
        <begin position="453"/>
        <end position="477"/>
    </location>
</feature>
<evidence type="ECO:0000259" key="2">
    <source>
        <dbReference type="Pfam" id="PF07727"/>
    </source>
</evidence>
<protein>
    <recommendedName>
        <fullName evidence="2">Reverse transcriptase Ty1/copia-type domain-containing protein</fullName>
    </recommendedName>
</protein>
<organism evidence="3">
    <name type="scientific">Tanacetum cinerariifolium</name>
    <name type="common">Dalmatian daisy</name>
    <name type="synonym">Chrysanthemum cinerariifolium</name>
    <dbReference type="NCBI Taxonomy" id="118510"/>
    <lineage>
        <taxon>Eukaryota</taxon>
        <taxon>Viridiplantae</taxon>
        <taxon>Streptophyta</taxon>
        <taxon>Embryophyta</taxon>
        <taxon>Tracheophyta</taxon>
        <taxon>Spermatophyta</taxon>
        <taxon>Magnoliopsida</taxon>
        <taxon>eudicotyledons</taxon>
        <taxon>Gunneridae</taxon>
        <taxon>Pentapetalae</taxon>
        <taxon>asterids</taxon>
        <taxon>campanulids</taxon>
        <taxon>Asterales</taxon>
        <taxon>Asteraceae</taxon>
        <taxon>Asteroideae</taxon>
        <taxon>Anthemideae</taxon>
        <taxon>Anthemidinae</taxon>
        <taxon>Tanacetum</taxon>
    </lineage>
</organism>
<proteinExistence type="predicted"/>
<evidence type="ECO:0000256" key="1">
    <source>
        <dbReference type="SAM" id="MobiDB-lite"/>
    </source>
</evidence>
<dbReference type="EMBL" id="BKCJ010005390">
    <property type="protein sequence ID" value="GEU66472.1"/>
    <property type="molecule type" value="Genomic_DNA"/>
</dbReference>
<gene>
    <name evidence="3" type="ORF">Tci_038450</name>
</gene>
<feature type="compositionally biased region" description="Low complexity" evidence="1">
    <location>
        <begin position="51"/>
        <end position="64"/>
    </location>
</feature>
<reference evidence="3" key="1">
    <citation type="journal article" date="2019" name="Sci. Rep.">
        <title>Draft genome of Tanacetum cinerariifolium, the natural source of mosquito coil.</title>
        <authorList>
            <person name="Yamashiro T."/>
            <person name="Shiraishi A."/>
            <person name="Satake H."/>
            <person name="Nakayama K."/>
        </authorList>
    </citation>
    <scope>NUCLEOTIDE SEQUENCE</scope>
</reference>
<feature type="domain" description="Reverse transcriptase Ty1/copia-type" evidence="2">
    <location>
        <begin position="197"/>
        <end position="302"/>
    </location>
</feature>
<feature type="region of interest" description="Disordered" evidence="1">
    <location>
        <begin position="376"/>
        <end position="477"/>
    </location>
</feature>
<comment type="caution">
    <text evidence="3">The sequence shown here is derived from an EMBL/GenBank/DDBJ whole genome shotgun (WGS) entry which is preliminary data.</text>
</comment>
<feature type="region of interest" description="Disordered" evidence="1">
    <location>
        <begin position="303"/>
        <end position="343"/>
    </location>
</feature>
<sequence length="477" mass="53541">MASKHSSLERALYEMTPITISSGLVPNPPPSTPVNLPALEVITPIAEVVAPEPAASTDSPSSTTVDQDAPSPSNSQTLLETQSLVISNDVDKENHDLDIAHMNNDLFFGISIPKTSLKHLLLWTLFLPLCTLLLLNQNMLTNGLMITIYTTSSIEAMQDELNESERLEVWELVHRPDKVMAITLKWIYKAKLDELGVTRLDAIRIFLVFVAHMNMIIYQMDVKTVFLSGILREEVYVSQPDGFVDKDNLNHVYKRKKALYGLKQAPRAWYNLLSEFLLSQEFSKGTVDPTLFIRRQGKDILLKADPDTSPKKKTTKATKGSRLKSLAKVAKSDKKKQPAKMPKTKGLAVLFEVALTKAEQFKLATKRSKKYFHMSHTSGLGDGVDNQSKTFSQDDEAADEETAVNGDSRETESNNDEDDLTHPNLSTYKADDEEEEEEKTDDEEMSSNQRVSKPPEYELTKEEENKEGVDKDMEGEQ</sequence>
<name>A0A6L2M1N8_TANCI</name>
<dbReference type="InterPro" id="IPR013103">
    <property type="entry name" value="RVT_2"/>
</dbReference>
<dbReference type="AlphaFoldDB" id="A0A6L2M1N8"/>